<feature type="transmembrane region" description="Helical" evidence="1">
    <location>
        <begin position="54"/>
        <end position="72"/>
    </location>
</feature>
<keyword evidence="1" id="KW-1133">Transmembrane helix</keyword>
<evidence type="ECO:0000313" key="2">
    <source>
        <dbReference type="EMBL" id="ALV42971.1"/>
    </source>
</evidence>
<feature type="transmembrane region" description="Helical" evidence="1">
    <location>
        <begin position="166"/>
        <end position="185"/>
    </location>
</feature>
<organism evidence="2">
    <name type="scientific">Pseudarthrobacter sulfonivorans</name>
    <dbReference type="NCBI Taxonomy" id="121292"/>
    <lineage>
        <taxon>Bacteria</taxon>
        <taxon>Bacillati</taxon>
        <taxon>Actinomycetota</taxon>
        <taxon>Actinomycetes</taxon>
        <taxon>Micrococcales</taxon>
        <taxon>Micrococcaceae</taxon>
        <taxon>Pseudarthrobacter</taxon>
    </lineage>
</organism>
<dbReference type="Proteomes" id="UP000065151">
    <property type="component" value="Chromosome"/>
</dbReference>
<dbReference type="STRING" id="121292.AU252_18890"/>
<dbReference type="AlphaFoldDB" id="A0A0U3QN66"/>
<dbReference type="EMBL" id="CP013747">
    <property type="protein sequence ID" value="ALV42971.1"/>
    <property type="molecule type" value="Genomic_DNA"/>
</dbReference>
<feature type="transmembrane region" description="Helical" evidence="1">
    <location>
        <begin position="84"/>
        <end position="105"/>
    </location>
</feature>
<sequence length="228" mass="24903">MSKAMAVARMQLVTKWTYLGNPLVILAAAFLLSIAIFALIPVDEPKFGGGSQAPLWYFMVLGIQSMTLAFPFSQALSVSRRAFYLGTLGLFSVLAVAMTAIYLLGGIVERATNGWGVNGFFFALPWVADGPWYGTAVFYFTIMMFMFIIGFWFATIYKRWGTIGMLISLIGSAALLLGIVALATLNQWWGSIGFWFVQQTPLTMGAWAAALCVVLAGGSYLTLRRAIP</sequence>
<keyword evidence="1" id="KW-0472">Membrane</keyword>
<name>A0A0U3QN66_9MICC</name>
<reference evidence="2 3" key="1">
    <citation type="submission" date="2015-12" db="EMBL/GenBank/DDBJ databases">
        <authorList>
            <person name="Shamseldin A."/>
            <person name="Moawad H."/>
            <person name="Abd El-Rahim W.M."/>
            <person name="Sadowsky M.J."/>
        </authorList>
    </citation>
    <scope>NUCLEOTIDE SEQUENCE [LARGE SCALE GENOMIC DNA]</scope>
    <source>
        <strain evidence="2 3">Ar51</strain>
    </source>
</reference>
<accession>A0A0U3QN66</accession>
<gene>
    <name evidence="2" type="ORF">AU252_18890</name>
</gene>
<dbReference type="KEGG" id="psul:AU252_18890"/>
<proteinExistence type="predicted"/>
<keyword evidence="1" id="KW-0812">Transmembrane</keyword>
<protein>
    <submittedName>
        <fullName evidence="2">Uncharacterized protein</fullName>
    </submittedName>
</protein>
<evidence type="ECO:0000256" key="1">
    <source>
        <dbReference type="SAM" id="Phobius"/>
    </source>
</evidence>
<dbReference type="RefSeq" id="WP_058932041.1">
    <property type="nucleotide sequence ID" value="NZ_CP013747.1"/>
</dbReference>
<feature type="transmembrane region" description="Helical" evidence="1">
    <location>
        <begin position="205"/>
        <end position="223"/>
    </location>
</feature>
<feature type="transmembrane region" description="Helical" evidence="1">
    <location>
        <begin position="21"/>
        <end position="42"/>
    </location>
</feature>
<feature type="transmembrane region" description="Helical" evidence="1">
    <location>
        <begin position="132"/>
        <end position="154"/>
    </location>
</feature>
<evidence type="ECO:0000313" key="3">
    <source>
        <dbReference type="Proteomes" id="UP000065151"/>
    </source>
</evidence>